<sequence length="263" mass="29636">MEERTMGWKKMTAVFAIAGMAASAQAQHTQVIAHRGYWKTEGSAQNSIAALRKADSIGCYGSEFDVWLTKDNKAVVNHDPVYKMRSMEGTKAEALTGLRLSNGEKLPLLEEYLEAAKEGSTQLILELKKLSSPKRETRAVREIVALAKRTGLEKRMEYISFSLHAVKEFIRMAPEGTPVYYLNGDLSPAELKAIGCSGPDYHLGVFKKHPEWIKESHDLGMKVNVWTVDKPEEMRWLIDRQADFITTNEPVVLQEILKEPVSR</sequence>
<evidence type="ECO:0000313" key="4">
    <source>
        <dbReference type="Proteomes" id="UP000018861"/>
    </source>
</evidence>
<evidence type="ECO:0000259" key="2">
    <source>
        <dbReference type="PROSITE" id="PS51704"/>
    </source>
</evidence>
<keyword evidence="1" id="KW-0732">Signal</keyword>
<gene>
    <name evidence="3" type="ORF">JCM6292_2159</name>
</gene>
<evidence type="ECO:0000256" key="1">
    <source>
        <dbReference type="SAM" id="SignalP"/>
    </source>
</evidence>
<dbReference type="PANTHER" id="PTHR46211">
    <property type="entry name" value="GLYCEROPHOSPHORYL DIESTER PHOSPHODIESTERASE"/>
    <property type="match status" value="1"/>
</dbReference>
<dbReference type="Gene3D" id="3.20.20.190">
    <property type="entry name" value="Phosphatidylinositol (PI) phosphodiesterase"/>
    <property type="match status" value="1"/>
</dbReference>
<dbReference type="PROSITE" id="PS51704">
    <property type="entry name" value="GP_PDE"/>
    <property type="match status" value="1"/>
</dbReference>
<feature type="chain" id="PRO_5004845938" evidence="1">
    <location>
        <begin position="27"/>
        <end position="263"/>
    </location>
</feature>
<feature type="domain" description="GP-PDE" evidence="2">
    <location>
        <begin position="29"/>
        <end position="257"/>
    </location>
</feature>
<dbReference type="InterPro" id="IPR017946">
    <property type="entry name" value="PLC-like_Pdiesterase_TIM-brl"/>
</dbReference>
<feature type="signal peptide" evidence="1">
    <location>
        <begin position="1"/>
        <end position="26"/>
    </location>
</feature>
<dbReference type="Proteomes" id="UP000018861">
    <property type="component" value="Unassembled WGS sequence"/>
</dbReference>
<dbReference type="Pfam" id="PF03009">
    <property type="entry name" value="GDPD"/>
    <property type="match status" value="1"/>
</dbReference>
<reference evidence="3 4" key="1">
    <citation type="journal article" date="2014" name="Genome Announc.">
        <title>Draft Genome Sequences of Three Strains of Bacteroides pyogenes Isolated from a Cat and Swine.</title>
        <authorList>
            <person name="Sakamoto M."/>
            <person name="Oshima K."/>
            <person name="Suda W."/>
            <person name="Kitamura K."/>
            <person name="Iida T."/>
            <person name="Hattori M."/>
            <person name="Ohkuma M."/>
        </authorList>
    </citation>
    <scope>NUCLEOTIDE SEQUENCE [LARGE SCALE GENOMIC DNA]</scope>
    <source>
        <strain evidence="3 4">JCM 6292</strain>
    </source>
</reference>
<organism evidence="3 4">
    <name type="scientific">Bacteroides pyogenes JCM 6292</name>
    <dbReference type="NCBI Taxonomy" id="1235809"/>
    <lineage>
        <taxon>Bacteria</taxon>
        <taxon>Pseudomonadati</taxon>
        <taxon>Bacteroidota</taxon>
        <taxon>Bacteroidia</taxon>
        <taxon>Bacteroidales</taxon>
        <taxon>Bacteroidaceae</taxon>
        <taxon>Bacteroides</taxon>
    </lineage>
</organism>
<accession>W4P9F9</accession>
<comment type="caution">
    <text evidence="3">The sequence shown here is derived from an EMBL/GenBank/DDBJ whole genome shotgun (WGS) entry which is preliminary data.</text>
</comment>
<protein>
    <submittedName>
        <fullName evidence="3">Glycerophosphoryl diester phosphodiesterase</fullName>
    </submittedName>
</protein>
<dbReference type="GO" id="GO:0008081">
    <property type="term" value="F:phosphoric diester hydrolase activity"/>
    <property type="evidence" value="ECO:0007669"/>
    <property type="project" value="InterPro"/>
</dbReference>
<dbReference type="SUPFAM" id="SSF51695">
    <property type="entry name" value="PLC-like phosphodiesterases"/>
    <property type="match status" value="1"/>
</dbReference>
<dbReference type="AlphaFoldDB" id="W4P9F9"/>
<dbReference type="EMBL" id="BAIQ01000022">
    <property type="protein sequence ID" value="GAE15819.1"/>
    <property type="molecule type" value="Genomic_DNA"/>
</dbReference>
<dbReference type="PANTHER" id="PTHR46211:SF1">
    <property type="entry name" value="GLYCEROPHOSPHODIESTER PHOSPHODIESTERASE, CYTOPLASMIC"/>
    <property type="match status" value="1"/>
</dbReference>
<name>W4P9F9_9BACE</name>
<dbReference type="InterPro" id="IPR030395">
    <property type="entry name" value="GP_PDE_dom"/>
</dbReference>
<dbReference type="GO" id="GO:0006629">
    <property type="term" value="P:lipid metabolic process"/>
    <property type="evidence" value="ECO:0007669"/>
    <property type="project" value="InterPro"/>
</dbReference>
<evidence type="ECO:0000313" key="3">
    <source>
        <dbReference type="EMBL" id="GAE15819.1"/>
    </source>
</evidence>
<proteinExistence type="predicted"/>